<keyword evidence="2" id="KW-1185">Reference proteome</keyword>
<reference evidence="1 2" key="1">
    <citation type="submission" date="2024-09" db="EMBL/GenBank/DDBJ databases">
        <authorList>
            <person name="Sun Q."/>
            <person name="Mori K."/>
        </authorList>
    </citation>
    <scope>NUCLEOTIDE SEQUENCE [LARGE SCALE GENOMIC DNA]</scope>
    <source>
        <strain evidence="1 2">TBRC 7907</strain>
    </source>
</reference>
<dbReference type="Proteomes" id="UP001589693">
    <property type="component" value="Unassembled WGS sequence"/>
</dbReference>
<dbReference type="RefSeq" id="WP_377861290.1">
    <property type="nucleotide sequence ID" value="NZ_JBHLZU010000032.1"/>
</dbReference>
<gene>
    <name evidence="1" type="ORF">ACFFQA_34175</name>
</gene>
<organism evidence="1 2">
    <name type="scientific">Allokutzneria oryzae</name>
    <dbReference type="NCBI Taxonomy" id="1378989"/>
    <lineage>
        <taxon>Bacteria</taxon>
        <taxon>Bacillati</taxon>
        <taxon>Actinomycetota</taxon>
        <taxon>Actinomycetes</taxon>
        <taxon>Pseudonocardiales</taxon>
        <taxon>Pseudonocardiaceae</taxon>
        <taxon>Allokutzneria</taxon>
    </lineage>
</organism>
<dbReference type="EMBL" id="JBHLZU010000032">
    <property type="protein sequence ID" value="MFB9909013.1"/>
    <property type="molecule type" value="Genomic_DNA"/>
</dbReference>
<evidence type="ECO:0000313" key="2">
    <source>
        <dbReference type="Proteomes" id="UP001589693"/>
    </source>
</evidence>
<accession>A0ABV6A9C2</accession>
<name>A0ABV6A9C2_9PSEU</name>
<evidence type="ECO:0000313" key="1">
    <source>
        <dbReference type="EMBL" id="MFB9909013.1"/>
    </source>
</evidence>
<comment type="caution">
    <text evidence="1">The sequence shown here is derived from an EMBL/GenBank/DDBJ whole genome shotgun (WGS) entry which is preliminary data.</text>
</comment>
<sequence length="129" mass="14432">MGFEWNGRADGVHGRDGWVDYAHEPFIGDLLLDLAREGRLVLAPALADELISDLERTLDVVGERARQVESVRRAPPGIPREHPDSVVDALFVEQVAPRRMERALSELPKYVEALHLARERGLVEDADTT</sequence>
<proteinExistence type="predicted"/>
<protein>
    <submittedName>
        <fullName evidence="1">Uncharacterized protein</fullName>
    </submittedName>
</protein>